<proteinExistence type="predicted"/>
<dbReference type="PANTHER" id="PTHR33881">
    <property type="entry name" value="NEUROGENIC LOCUS NOTCH-LIKE PROTEIN"/>
    <property type="match status" value="1"/>
</dbReference>
<feature type="chain" id="PRO_5044817554" evidence="1">
    <location>
        <begin position="24"/>
        <end position="207"/>
    </location>
</feature>
<keyword evidence="3" id="KW-1185">Reference proteome</keyword>
<evidence type="ECO:0000313" key="2">
    <source>
        <dbReference type="EMBL" id="CAK9160500.1"/>
    </source>
</evidence>
<comment type="caution">
    <text evidence="2">The sequence shown here is derived from an EMBL/GenBank/DDBJ whole genome shotgun (WGS) entry which is preliminary data.</text>
</comment>
<dbReference type="EMBL" id="CAUOFW020003531">
    <property type="protein sequence ID" value="CAK9160500.1"/>
    <property type="molecule type" value="Genomic_DNA"/>
</dbReference>
<protein>
    <submittedName>
        <fullName evidence="2">Uncharacterized protein</fullName>
    </submittedName>
</protein>
<organism evidence="2 3">
    <name type="scientific">Ilex paraguariensis</name>
    <name type="common">yerba mate</name>
    <dbReference type="NCBI Taxonomy" id="185542"/>
    <lineage>
        <taxon>Eukaryota</taxon>
        <taxon>Viridiplantae</taxon>
        <taxon>Streptophyta</taxon>
        <taxon>Embryophyta</taxon>
        <taxon>Tracheophyta</taxon>
        <taxon>Spermatophyta</taxon>
        <taxon>Magnoliopsida</taxon>
        <taxon>eudicotyledons</taxon>
        <taxon>Gunneridae</taxon>
        <taxon>Pentapetalae</taxon>
        <taxon>asterids</taxon>
        <taxon>campanulids</taxon>
        <taxon>Aquifoliales</taxon>
        <taxon>Aquifoliaceae</taxon>
        <taxon>Ilex</taxon>
    </lineage>
</organism>
<dbReference type="Proteomes" id="UP001642360">
    <property type="component" value="Unassembled WGS sequence"/>
</dbReference>
<evidence type="ECO:0000313" key="3">
    <source>
        <dbReference type="Proteomes" id="UP001642360"/>
    </source>
</evidence>
<reference evidence="2 3" key="1">
    <citation type="submission" date="2024-02" db="EMBL/GenBank/DDBJ databases">
        <authorList>
            <person name="Vignale AGUSTIN F."/>
            <person name="Sosa J E."/>
            <person name="Modenutti C."/>
        </authorList>
    </citation>
    <scope>NUCLEOTIDE SEQUENCE [LARGE SCALE GENOMIC DNA]</scope>
</reference>
<keyword evidence="1" id="KW-0732">Signal</keyword>
<evidence type="ECO:0000256" key="1">
    <source>
        <dbReference type="SAM" id="SignalP"/>
    </source>
</evidence>
<name>A0ABC8SXE8_9AQUA</name>
<sequence>MASSNLMASLAVILVLLAVIAKADDHISPAPSPISDSLCNEVECGKGTCKTAIGSPFNFVCECDAGWKRTRLDNEENLQFLPCIVPNCSLDYSCMPAAPPAPSVPNNSSFFDSCNWIYCGEGSCKKNATYTHTCQCNPGYQNLMNISFYPCYSECAIGSDCARLGIEVSKSSSPSPSDGNSQATSFLPGRFHWISITLISMVMALWK</sequence>
<feature type="signal peptide" evidence="1">
    <location>
        <begin position="1"/>
        <end position="23"/>
    </location>
</feature>
<dbReference type="PANTHER" id="PTHR33881:SF10">
    <property type="entry name" value="SLIT HOMOLOG 2 PROTEIN-LIKE"/>
    <property type="match status" value="1"/>
</dbReference>
<dbReference type="AlphaFoldDB" id="A0ABC8SXE8"/>
<accession>A0ABC8SXE8</accession>
<gene>
    <name evidence="2" type="ORF">ILEXP_LOCUS29267</name>
</gene>